<accession>A0A6H9UUL4</accession>
<evidence type="ECO:0000313" key="3">
    <source>
        <dbReference type="Proteomes" id="UP000442707"/>
    </source>
</evidence>
<feature type="compositionally biased region" description="Basic and acidic residues" evidence="1">
    <location>
        <begin position="101"/>
        <end position="110"/>
    </location>
</feature>
<gene>
    <name evidence="2" type="ORF">F7R91_31580</name>
</gene>
<sequence>MVGNRTRQDQDAHVGTAAQPPSSSAAVEVLIRPDGSVLVQDAPFPVPDGEPVHVAVLDAMHRQAQALGEPVEAAILDRQEGYATRVEVDPDGSSRILRHEQHDEMPEAEPRPAAGPPPAGPPPAARPTSAAGPSHAGEPLSVAGAPSATGAERSSPIGPAPAEPPHPDGTRPVAVDTHVPEAVPADLAELVGLVRQSLDAGALERAAALAFRLREHTARAFGPEHPHTLEAHALEAFVAHRSDNHRLATATCLGLARIRHRQGDPRAREELMRAVAAWLLIDDVPSAVDHGRALLAALLAVWPVRAEKGGPTVTDAAVPHLVNRRMHALTAASATHVTGAA</sequence>
<name>A0A6H9UUL4_9ACTN</name>
<evidence type="ECO:0000256" key="1">
    <source>
        <dbReference type="SAM" id="MobiDB-lite"/>
    </source>
</evidence>
<feature type="compositionally biased region" description="Pro residues" evidence="1">
    <location>
        <begin position="113"/>
        <end position="125"/>
    </location>
</feature>
<keyword evidence="3" id="KW-1185">Reference proteome</keyword>
<proteinExistence type="predicted"/>
<protein>
    <recommendedName>
        <fullName evidence="4">Tetratricopeptide repeat protein</fullName>
    </recommendedName>
</protein>
<feature type="region of interest" description="Disordered" evidence="1">
    <location>
        <begin position="101"/>
        <end position="174"/>
    </location>
</feature>
<evidence type="ECO:0008006" key="4">
    <source>
        <dbReference type="Google" id="ProtNLM"/>
    </source>
</evidence>
<feature type="region of interest" description="Disordered" evidence="1">
    <location>
        <begin position="1"/>
        <end position="25"/>
    </location>
</feature>
<dbReference type="Proteomes" id="UP000442707">
    <property type="component" value="Unassembled WGS sequence"/>
</dbReference>
<feature type="compositionally biased region" description="Basic and acidic residues" evidence="1">
    <location>
        <begin position="1"/>
        <end position="12"/>
    </location>
</feature>
<reference evidence="2 3" key="1">
    <citation type="submission" date="2019-09" db="EMBL/GenBank/DDBJ databases">
        <title>Screening of Novel Bioactive Compounds from Soil-Associated.</title>
        <authorList>
            <person name="Zhao S."/>
        </authorList>
    </citation>
    <scope>NUCLEOTIDE SEQUENCE [LARGE SCALE GENOMIC DNA]</scope>
    <source>
        <strain evidence="2 3">HIT-DPA4</strain>
    </source>
</reference>
<organism evidence="2 3">
    <name type="scientific">Streptomyces luteolifulvus</name>
    <dbReference type="NCBI Taxonomy" id="2615112"/>
    <lineage>
        <taxon>Bacteria</taxon>
        <taxon>Bacillati</taxon>
        <taxon>Actinomycetota</taxon>
        <taxon>Actinomycetes</taxon>
        <taxon>Kitasatosporales</taxon>
        <taxon>Streptomycetaceae</taxon>
        <taxon>Streptomyces</taxon>
    </lineage>
</organism>
<dbReference type="EMBL" id="VZRB01000029">
    <property type="protein sequence ID" value="KAB1141749.1"/>
    <property type="molecule type" value="Genomic_DNA"/>
</dbReference>
<comment type="caution">
    <text evidence="2">The sequence shown here is derived from an EMBL/GenBank/DDBJ whole genome shotgun (WGS) entry which is preliminary data.</text>
</comment>
<dbReference type="AlphaFoldDB" id="A0A6H9UUL4"/>
<dbReference type="RefSeq" id="WP_150954688.1">
    <property type="nucleotide sequence ID" value="NZ_VZRB01000029.1"/>
</dbReference>
<evidence type="ECO:0000313" key="2">
    <source>
        <dbReference type="EMBL" id="KAB1141749.1"/>
    </source>
</evidence>